<feature type="domain" description="DUF218" evidence="1">
    <location>
        <begin position="45"/>
        <end position="164"/>
    </location>
</feature>
<gene>
    <name evidence="2" type="ORF">DDV96_12440</name>
</gene>
<proteinExistence type="predicted"/>
<dbReference type="PANTHER" id="PTHR30336:SF6">
    <property type="entry name" value="INTEGRAL MEMBRANE PROTEIN"/>
    <property type="match status" value="1"/>
</dbReference>
<evidence type="ECO:0000313" key="3">
    <source>
        <dbReference type="Proteomes" id="UP000245962"/>
    </source>
</evidence>
<dbReference type="Pfam" id="PF02698">
    <property type="entry name" value="DUF218"/>
    <property type="match status" value="1"/>
</dbReference>
<protein>
    <submittedName>
        <fullName evidence="2">Protein SanA</fullName>
    </submittedName>
</protein>
<dbReference type="OrthoDB" id="9782395at2"/>
<dbReference type="EMBL" id="QEHR01000007">
    <property type="protein sequence ID" value="PVW13976.1"/>
    <property type="molecule type" value="Genomic_DNA"/>
</dbReference>
<dbReference type="InterPro" id="IPR003848">
    <property type="entry name" value="DUF218"/>
</dbReference>
<dbReference type="Proteomes" id="UP000245962">
    <property type="component" value="Unassembled WGS sequence"/>
</dbReference>
<evidence type="ECO:0000259" key="1">
    <source>
        <dbReference type="Pfam" id="PF02698"/>
    </source>
</evidence>
<reference evidence="2 3" key="1">
    <citation type="submission" date="2018-04" db="EMBL/GenBank/DDBJ databases">
        <title>Marixanthomonas spongiae HN-E44 sp. nov., isolated from a marine sponge.</title>
        <authorList>
            <person name="Luo L."/>
            <person name="Zhuang L."/>
        </authorList>
    </citation>
    <scope>NUCLEOTIDE SEQUENCE [LARGE SCALE GENOMIC DNA]</scope>
    <source>
        <strain evidence="2 3">HN-E44</strain>
    </source>
</reference>
<dbReference type="AlphaFoldDB" id="A0A2U0HYR8"/>
<dbReference type="GO" id="GO:0005886">
    <property type="term" value="C:plasma membrane"/>
    <property type="evidence" value="ECO:0007669"/>
    <property type="project" value="TreeGrafter"/>
</dbReference>
<sequence>MAYTLFLVLLAVFLFMFISNYTIGHAAKGKTFNTISEIGKNKVGLVLGTSKRLKNGQINPYFTYRIDAAVALYQQGKIDFILVSGDNATKYYNEPMDFKRALVKRGVPEAVIYLDYAGFRTLDSVVRAKEVFGQEHITVISQKFHNQRAIYLAEKNGMTAIGFNAEDVAGKNGLKVKIRGYFARTKVFLDLLFHVEPKFYGKKIIIKPKTDTLTFQTHSAQLSCWLKPTINS</sequence>
<organism evidence="2 3">
    <name type="scientific">Marixanthomonas spongiae</name>
    <dbReference type="NCBI Taxonomy" id="2174845"/>
    <lineage>
        <taxon>Bacteria</taxon>
        <taxon>Pseudomonadati</taxon>
        <taxon>Bacteroidota</taxon>
        <taxon>Flavobacteriia</taxon>
        <taxon>Flavobacteriales</taxon>
        <taxon>Flavobacteriaceae</taxon>
        <taxon>Marixanthomonas</taxon>
    </lineage>
</organism>
<dbReference type="InterPro" id="IPR051599">
    <property type="entry name" value="Cell_Envelope_Assoc"/>
</dbReference>
<accession>A0A2U0HYR8</accession>
<dbReference type="CDD" id="cd06259">
    <property type="entry name" value="YdcF-like"/>
    <property type="match status" value="1"/>
</dbReference>
<name>A0A2U0HYR8_9FLAO</name>
<dbReference type="PANTHER" id="PTHR30336">
    <property type="entry name" value="INNER MEMBRANE PROTEIN, PROBABLE PERMEASE"/>
    <property type="match status" value="1"/>
</dbReference>
<keyword evidence="3" id="KW-1185">Reference proteome</keyword>
<comment type="caution">
    <text evidence="2">The sequence shown here is derived from an EMBL/GenBank/DDBJ whole genome shotgun (WGS) entry which is preliminary data.</text>
</comment>
<evidence type="ECO:0000313" key="2">
    <source>
        <dbReference type="EMBL" id="PVW13976.1"/>
    </source>
</evidence>